<protein>
    <submittedName>
        <fullName evidence="1">Uncharacterized protein</fullName>
    </submittedName>
</protein>
<gene>
    <name evidence="1" type="ORF">L6452_04768</name>
</gene>
<evidence type="ECO:0000313" key="2">
    <source>
        <dbReference type="Proteomes" id="UP001055879"/>
    </source>
</evidence>
<keyword evidence="2" id="KW-1185">Reference proteome</keyword>
<dbReference type="Proteomes" id="UP001055879">
    <property type="component" value="Linkage Group LG02"/>
</dbReference>
<proteinExistence type="predicted"/>
<sequence length="88" mass="9707">MDISQNYSPTLTGELTLEEALAKGWVVDFPADNKIVCRRNNPWRHSDGGGLFSCFALRIEFHIACGSGNKHSSTNAKKNRARNRKGSG</sequence>
<evidence type="ECO:0000313" key="1">
    <source>
        <dbReference type="EMBL" id="KAI3757234.1"/>
    </source>
</evidence>
<name>A0ACB9EE74_ARCLA</name>
<accession>A0ACB9EE74</accession>
<reference evidence="1 2" key="2">
    <citation type="journal article" date="2022" name="Mol. Ecol. Resour.">
        <title>The genomes of chicory, endive, great burdock and yacon provide insights into Asteraceae paleo-polyploidization history and plant inulin production.</title>
        <authorList>
            <person name="Fan W."/>
            <person name="Wang S."/>
            <person name="Wang H."/>
            <person name="Wang A."/>
            <person name="Jiang F."/>
            <person name="Liu H."/>
            <person name="Zhao H."/>
            <person name="Xu D."/>
            <person name="Zhang Y."/>
        </authorList>
    </citation>
    <scope>NUCLEOTIDE SEQUENCE [LARGE SCALE GENOMIC DNA]</scope>
    <source>
        <strain evidence="2">cv. Niubang</strain>
    </source>
</reference>
<reference evidence="2" key="1">
    <citation type="journal article" date="2022" name="Mol. Ecol. Resour.">
        <title>The genomes of chicory, endive, great burdock and yacon provide insights into Asteraceae palaeo-polyploidization history and plant inulin production.</title>
        <authorList>
            <person name="Fan W."/>
            <person name="Wang S."/>
            <person name="Wang H."/>
            <person name="Wang A."/>
            <person name="Jiang F."/>
            <person name="Liu H."/>
            <person name="Zhao H."/>
            <person name="Xu D."/>
            <person name="Zhang Y."/>
        </authorList>
    </citation>
    <scope>NUCLEOTIDE SEQUENCE [LARGE SCALE GENOMIC DNA]</scope>
    <source>
        <strain evidence="2">cv. Niubang</strain>
    </source>
</reference>
<comment type="caution">
    <text evidence="1">The sequence shown here is derived from an EMBL/GenBank/DDBJ whole genome shotgun (WGS) entry which is preliminary data.</text>
</comment>
<organism evidence="1 2">
    <name type="scientific">Arctium lappa</name>
    <name type="common">Greater burdock</name>
    <name type="synonym">Lappa major</name>
    <dbReference type="NCBI Taxonomy" id="4217"/>
    <lineage>
        <taxon>Eukaryota</taxon>
        <taxon>Viridiplantae</taxon>
        <taxon>Streptophyta</taxon>
        <taxon>Embryophyta</taxon>
        <taxon>Tracheophyta</taxon>
        <taxon>Spermatophyta</taxon>
        <taxon>Magnoliopsida</taxon>
        <taxon>eudicotyledons</taxon>
        <taxon>Gunneridae</taxon>
        <taxon>Pentapetalae</taxon>
        <taxon>asterids</taxon>
        <taxon>campanulids</taxon>
        <taxon>Asterales</taxon>
        <taxon>Asteraceae</taxon>
        <taxon>Carduoideae</taxon>
        <taxon>Cardueae</taxon>
        <taxon>Arctiinae</taxon>
        <taxon>Arctium</taxon>
    </lineage>
</organism>
<dbReference type="EMBL" id="CM042048">
    <property type="protein sequence ID" value="KAI3757234.1"/>
    <property type="molecule type" value="Genomic_DNA"/>
</dbReference>